<protein>
    <recommendedName>
        <fullName evidence="8">ATPase synthesis protein 25</fullName>
    </recommendedName>
</protein>
<evidence type="ECO:0000256" key="3">
    <source>
        <dbReference type="ARBA" id="ARBA00010787"/>
    </source>
</evidence>
<name>A0A8H3ESG8_9LECA</name>
<dbReference type="AlphaFoldDB" id="A0A8H3ESG8"/>
<evidence type="ECO:0000256" key="9">
    <source>
        <dbReference type="SAM" id="MobiDB-lite"/>
    </source>
</evidence>
<accession>A0A8H3ESG8</accession>
<feature type="compositionally biased region" description="Low complexity" evidence="9">
    <location>
        <begin position="328"/>
        <end position="346"/>
    </location>
</feature>
<reference evidence="10" key="1">
    <citation type="submission" date="2021-03" db="EMBL/GenBank/DDBJ databases">
        <authorList>
            <person name="Tagirdzhanova G."/>
        </authorList>
    </citation>
    <scope>NUCLEOTIDE SEQUENCE</scope>
</reference>
<dbReference type="FunFam" id="3.30.460.10:FF:000044">
    <property type="entry name" value="ATPase synthesis protein 25, mitochondrial"/>
    <property type="match status" value="1"/>
</dbReference>
<dbReference type="GO" id="GO:0048255">
    <property type="term" value="P:mRNA stabilization"/>
    <property type="evidence" value="ECO:0007669"/>
    <property type="project" value="TreeGrafter"/>
</dbReference>
<keyword evidence="7 8" id="KW-0472">Membrane</keyword>
<comment type="subcellular location">
    <subcellularLocation>
        <location evidence="2 8">Mitochondrion inner membrane</location>
        <topology evidence="2 8">Peripheral membrane protein</topology>
        <orientation evidence="2 8">Matrix side</orientation>
    </subcellularLocation>
</comment>
<keyword evidence="4 8" id="KW-0999">Mitochondrion inner membrane</keyword>
<comment type="function">
    <text evidence="1">Probable mitochondrial mRNA stabilization factor.</text>
</comment>
<dbReference type="PANTHER" id="PTHR28087:SF1">
    <property type="entry name" value="ATPASE SYNTHESIS PROTEIN 25, MITOCHONDRIAL"/>
    <property type="match status" value="1"/>
</dbReference>
<comment type="similarity">
    <text evidence="3 8">Belongs to the ATP25 family.</text>
</comment>
<evidence type="ECO:0000256" key="4">
    <source>
        <dbReference type="ARBA" id="ARBA00022792"/>
    </source>
</evidence>
<comment type="caution">
    <text evidence="10">The sequence shown here is derived from an EMBL/GenBank/DDBJ whole genome shotgun (WGS) entry which is preliminary data.</text>
</comment>
<keyword evidence="6 8" id="KW-0496">Mitochondrion</keyword>
<feature type="region of interest" description="Disordered" evidence="9">
    <location>
        <begin position="307"/>
        <end position="346"/>
    </location>
</feature>
<comment type="function">
    <text evidence="8">Mitochondrial mRNA stabilization factor.</text>
</comment>
<evidence type="ECO:0000313" key="10">
    <source>
        <dbReference type="EMBL" id="CAF9909452.1"/>
    </source>
</evidence>
<evidence type="ECO:0000256" key="1">
    <source>
        <dbReference type="ARBA" id="ARBA00003470"/>
    </source>
</evidence>
<dbReference type="SUPFAM" id="SSF81301">
    <property type="entry name" value="Nucleotidyltransferase"/>
    <property type="match status" value="1"/>
</dbReference>
<evidence type="ECO:0000256" key="5">
    <source>
        <dbReference type="ARBA" id="ARBA00022946"/>
    </source>
</evidence>
<dbReference type="InterPro" id="IPR043519">
    <property type="entry name" value="NT_sf"/>
</dbReference>
<keyword evidence="11" id="KW-1185">Reference proteome</keyword>
<dbReference type="InterPro" id="IPR040152">
    <property type="entry name" value="Atp25"/>
</dbReference>
<dbReference type="OrthoDB" id="107372at2759"/>
<sequence length="346" mass="38647">MLIRKAIPSIVRCSNCRVALLNAFASYSCLSVRPTTRATHTRIKASDITIKQYFSTSLVWKSDLVQQQRKEQLLPGEETSPEAENNTESHEILEPTASATPWYLQVENPQRSSNPLLERQQIPDLPSDPPPLLKPMLEHISIDLGLDDLTIFDLRKIDPPPALGANLIMVLGTARSEKHLHVSADRFCRWLKTTYKLTPYADGLMGRGELKLKMRRKARRARLLSSVGSSEITTNDDGLRTGWICVNVGTVEDGRASVEDLTRHHGYVGFGSEAEGAKVVIQMLTEEKREELDLEDLWGKMLRRHERKEDRISKAQDGVSVGQDVGQSSMSEELSDSDLSSAATSN</sequence>
<dbReference type="Gene3D" id="3.30.460.10">
    <property type="entry name" value="Beta Polymerase, domain 2"/>
    <property type="match status" value="1"/>
</dbReference>
<dbReference type="GO" id="GO:0140053">
    <property type="term" value="P:mitochondrial gene expression"/>
    <property type="evidence" value="ECO:0007669"/>
    <property type="project" value="UniProtKB-UniRule"/>
</dbReference>
<feature type="region of interest" description="Disordered" evidence="9">
    <location>
        <begin position="70"/>
        <end position="90"/>
    </location>
</feature>
<dbReference type="Proteomes" id="UP000664203">
    <property type="component" value="Unassembled WGS sequence"/>
</dbReference>
<dbReference type="GO" id="GO:0005743">
    <property type="term" value="C:mitochondrial inner membrane"/>
    <property type="evidence" value="ECO:0007669"/>
    <property type="project" value="UniProtKB-SubCell"/>
</dbReference>
<organism evidence="10 11">
    <name type="scientific">Alectoria fallacina</name>
    <dbReference type="NCBI Taxonomy" id="1903189"/>
    <lineage>
        <taxon>Eukaryota</taxon>
        <taxon>Fungi</taxon>
        <taxon>Dikarya</taxon>
        <taxon>Ascomycota</taxon>
        <taxon>Pezizomycotina</taxon>
        <taxon>Lecanoromycetes</taxon>
        <taxon>OSLEUM clade</taxon>
        <taxon>Lecanoromycetidae</taxon>
        <taxon>Lecanorales</taxon>
        <taxon>Lecanorineae</taxon>
        <taxon>Parmeliaceae</taxon>
        <taxon>Alectoria</taxon>
    </lineage>
</organism>
<evidence type="ECO:0000256" key="2">
    <source>
        <dbReference type="ARBA" id="ARBA00004443"/>
    </source>
</evidence>
<evidence type="ECO:0000256" key="6">
    <source>
        <dbReference type="ARBA" id="ARBA00023128"/>
    </source>
</evidence>
<evidence type="ECO:0000256" key="7">
    <source>
        <dbReference type="ARBA" id="ARBA00023136"/>
    </source>
</evidence>
<dbReference type="EMBL" id="CAJPDR010000036">
    <property type="protein sequence ID" value="CAF9909452.1"/>
    <property type="molecule type" value="Genomic_DNA"/>
</dbReference>
<dbReference type="PROSITE" id="PS51257">
    <property type="entry name" value="PROKAR_LIPOPROTEIN"/>
    <property type="match status" value="1"/>
</dbReference>
<proteinExistence type="inferred from homology"/>
<evidence type="ECO:0000256" key="8">
    <source>
        <dbReference type="RuleBase" id="RU367062"/>
    </source>
</evidence>
<gene>
    <name evidence="10" type="primary">ATP25</name>
    <name evidence="10" type="ORF">ALECFALPRED_005712</name>
</gene>
<evidence type="ECO:0000313" key="11">
    <source>
        <dbReference type="Proteomes" id="UP000664203"/>
    </source>
</evidence>
<keyword evidence="5 8" id="KW-0809">Transit peptide</keyword>
<dbReference type="PANTHER" id="PTHR28087">
    <property type="entry name" value="ATPASE SYNTHESIS PROTEIN 25, MITOCHONDRIAL"/>
    <property type="match status" value="1"/>
</dbReference>